<protein>
    <submittedName>
        <fullName evidence="2">Laccase</fullName>
    </submittedName>
</protein>
<dbReference type="Proteomes" id="UP001233172">
    <property type="component" value="Unassembled WGS sequence"/>
</dbReference>
<dbReference type="InterPro" id="IPR011706">
    <property type="entry name" value="Cu-oxidase_C"/>
</dbReference>
<proteinExistence type="predicted"/>
<reference evidence="2" key="2">
    <citation type="submission" date="2023-04" db="EMBL/GenBank/DDBJ databases">
        <authorList>
            <person name="Bu L."/>
            <person name="Lu L."/>
            <person name="Laidemitt M.R."/>
            <person name="Zhang S.M."/>
            <person name="Mutuku M."/>
            <person name="Mkoji G."/>
            <person name="Steinauer M."/>
            <person name="Loker E.S."/>
        </authorList>
    </citation>
    <scope>NUCLEOTIDE SEQUENCE</scope>
    <source>
        <strain evidence="2">KasaAsao</strain>
        <tissue evidence="2">Whole Snail</tissue>
    </source>
</reference>
<dbReference type="AlphaFoldDB" id="A0AAD8F0V5"/>
<evidence type="ECO:0000313" key="3">
    <source>
        <dbReference type="Proteomes" id="UP001233172"/>
    </source>
</evidence>
<accession>A0AAD8F0V5</accession>
<organism evidence="2 3">
    <name type="scientific">Biomphalaria pfeifferi</name>
    <name type="common">Bloodfluke planorb</name>
    <name type="synonym">Freshwater snail</name>
    <dbReference type="NCBI Taxonomy" id="112525"/>
    <lineage>
        <taxon>Eukaryota</taxon>
        <taxon>Metazoa</taxon>
        <taxon>Spiralia</taxon>
        <taxon>Lophotrochozoa</taxon>
        <taxon>Mollusca</taxon>
        <taxon>Gastropoda</taxon>
        <taxon>Heterobranchia</taxon>
        <taxon>Euthyneura</taxon>
        <taxon>Panpulmonata</taxon>
        <taxon>Hygrophila</taxon>
        <taxon>Lymnaeoidea</taxon>
        <taxon>Planorbidae</taxon>
        <taxon>Biomphalaria</taxon>
    </lineage>
</organism>
<reference evidence="2" key="1">
    <citation type="journal article" date="2023" name="PLoS Negl. Trop. Dis.">
        <title>A genome sequence for Biomphalaria pfeifferi, the major vector snail for the human-infecting parasite Schistosoma mansoni.</title>
        <authorList>
            <person name="Bu L."/>
            <person name="Lu L."/>
            <person name="Laidemitt M.R."/>
            <person name="Zhang S.M."/>
            <person name="Mutuku M."/>
            <person name="Mkoji G."/>
            <person name="Steinauer M."/>
            <person name="Loker E.S."/>
        </authorList>
    </citation>
    <scope>NUCLEOTIDE SEQUENCE</scope>
    <source>
        <strain evidence="2">KasaAsao</strain>
    </source>
</reference>
<feature type="domain" description="Plastocyanin-like" evidence="1">
    <location>
        <begin position="8"/>
        <end position="96"/>
    </location>
</feature>
<evidence type="ECO:0000259" key="1">
    <source>
        <dbReference type="Pfam" id="PF07731"/>
    </source>
</evidence>
<comment type="caution">
    <text evidence="2">The sequence shown here is derived from an EMBL/GenBank/DDBJ whole genome shotgun (WGS) entry which is preliminary data.</text>
</comment>
<dbReference type="GO" id="GO:0016491">
    <property type="term" value="F:oxidoreductase activity"/>
    <property type="evidence" value="ECO:0007669"/>
    <property type="project" value="InterPro"/>
</dbReference>
<dbReference type="EMBL" id="JASAOG010000164">
    <property type="protein sequence ID" value="KAK0046548.1"/>
    <property type="molecule type" value="Genomic_DNA"/>
</dbReference>
<dbReference type="GO" id="GO:0005507">
    <property type="term" value="F:copper ion binding"/>
    <property type="evidence" value="ECO:0007669"/>
    <property type="project" value="InterPro"/>
</dbReference>
<evidence type="ECO:0000313" key="2">
    <source>
        <dbReference type="EMBL" id="KAK0046548.1"/>
    </source>
</evidence>
<name>A0AAD8F0V5_BIOPF</name>
<dbReference type="Gene3D" id="2.60.40.420">
    <property type="entry name" value="Cupredoxins - blue copper proteins"/>
    <property type="match status" value="1"/>
</dbReference>
<keyword evidence="3" id="KW-1185">Reference proteome</keyword>
<dbReference type="InterPro" id="IPR008972">
    <property type="entry name" value="Cupredoxin"/>
</dbReference>
<dbReference type="Pfam" id="PF07731">
    <property type="entry name" value="Cu-oxidase_2"/>
    <property type="match status" value="1"/>
</dbReference>
<sequence>MAVGKGWAHPIHLHGHDFHVLKIGYPDYNNTTGRYIKDNFDIDCRGYPKRDQSFCNFATWSNRSWGGNNIPGLQLSNPPIKDTIIVPTGGYVVVDFG</sequence>
<dbReference type="SUPFAM" id="SSF49503">
    <property type="entry name" value="Cupredoxins"/>
    <property type="match status" value="1"/>
</dbReference>
<gene>
    <name evidence="2" type="ORF">Bpfe_024066</name>
</gene>